<evidence type="ECO:0000256" key="11">
    <source>
        <dbReference type="ARBA" id="ARBA00048044"/>
    </source>
</evidence>
<dbReference type="EC" id="1.17.99.9" evidence="12"/>
<proteinExistence type="inferred from homology"/>
<protein>
    <recommendedName>
        <fullName evidence="12">Heme A synthase</fullName>
        <shortName evidence="12">HAS</shortName>
        <ecNumber evidence="12">1.17.99.9</ecNumber>
    </recommendedName>
    <alternativeName>
        <fullName evidence="12">Cytochrome aa3-controlling protein</fullName>
    </alternativeName>
</protein>
<comment type="cofactor">
    <cofactor evidence="1 12">
        <name>heme b</name>
        <dbReference type="ChEBI" id="CHEBI:60344"/>
    </cofactor>
</comment>
<gene>
    <name evidence="12" type="primary">ctaA</name>
    <name evidence="13" type="ORF">FHS49_002448</name>
</gene>
<dbReference type="AlphaFoldDB" id="A0A7W9AJ31"/>
<keyword evidence="5 12" id="KW-1133">Transmembrane helix</keyword>
<dbReference type="PANTHER" id="PTHR23289">
    <property type="entry name" value="CYTOCHROME C OXIDASE ASSEMBLY PROTEIN COX15"/>
    <property type="match status" value="1"/>
</dbReference>
<evidence type="ECO:0000256" key="6">
    <source>
        <dbReference type="ARBA" id="ARBA00023002"/>
    </source>
</evidence>
<dbReference type="PANTHER" id="PTHR23289:SF2">
    <property type="entry name" value="CYTOCHROME C OXIDASE ASSEMBLY PROTEIN COX15 HOMOLOG"/>
    <property type="match status" value="1"/>
</dbReference>
<evidence type="ECO:0000256" key="1">
    <source>
        <dbReference type="ARBA" id="ARBA00001970"/>
    </source>
</evidence>
<dbReference type="InterPro" id="IPR023754">
    <property type="entry name" value="HemeA_Synthase_type2"/>
</dbReference>
<feature type="transmembrane region" description="Helical" evidence="12">
    <location>
        <begin position="202"/>
        <end position="225"/>
    </location>
</feature>
<dbReference type="GO" id="GO:0046872">
    <property type="term" value="F:metal ion binding"/>
    <property type="evidence" value="ECO:0007669"/>
    <property type="project" value="UniProtKB-KW"/>
</dbReference>
<sequence>MSFPRPPLPRPAAIAHWLLFIAALVFAMVVVGGITRLTESGLSITEWKPVTGTLPPLNEAAWLEAFAKYQQIPEYSQINQGMSLADFKFIFFWEYLHRLLGRVIGMAFALPLIWFAWRRAIPKGYGPRLVALLALGGLQGAIGWWMVKSGLTLRTDVSHFRLAVHLLTALLIIGGLIWTALDLKALAADPAARPARLTAFGLFVAVILLIQLLFGAFTAGLNAGYVSNTWPLMNDHLFPQGVTWLGSAVATIANDPFLIHFIHRWWAWVALIALAMLARRVKAAGVRPASIAIHSAIGTQILLGIATVLTGISLWVSVLHQAVGALVVASAAWGLHVIGRRQAR</sequence>
<keyword evidence="12" id="KW-1003">Cell membrane</keyword>
<dbReference type="GO" id="GO:0006784">
    <property type="term" value="P:heme A biosynthetic process"/>
    <property type="evidence" value="ECO:0007669"/>
    <property type="project" value="UniProtKB-UniRule"/>
</dbReference>
<dbReference type="EMBL" id="JACIJC010000004">
    <property type="protein sequence ID" value="MBB5686424.1"/>
    <property type="molecule type" value="Genomic_DNA"/>
</dbReference>
<dbReference type="GO" id="GO:0120547">
    <property type="term" value="F:heme A synthase activity"/>
    <property type="evidence" value="ECO:0007669"/>
    <property type="project" value="UniProtKB-EC"/>
</dbReference>
<feature type="binding site" description="axial binding residue" evidence="12">
    <location>
        <position position="320"/>
    </location>
    <ligand>
        <name>heme</name>
        <dbReference type="ChEBI" id="CHEBI:30413"/>
    </ligand>
    <ligandPart>
        <name>Fe</name>
        <dbReference type="ChEBI" id="CHEBI:18248"/>
    </ligandPart>
</feature>
<feature type="transmembrane region" description="Helical" evidence="12">
    <location>
        <begin position="159"/>
        <end position="181"/>
    </location>
</feature>
<keyword evidence="9 12" id="KW-0472">Membrane</keyword>
<dbReference type="Pfam" id="PF02628">
    <property type="entry name" value="COX15-CtaA"/>
    <property type="match status" value="1"/>
</dbReference>
<comment type="subcellular location">
    <subcellularLocation>
        <location evidence="12">Cell membrane</location>
        <topology evidence="12">Multi-pass membrane protein</topology>
    </subcellularLocation>
    <subcellularLocation>
        <location evidence="2">Membrane</location>
        <topology evidence="2">Multi-pass membrane protein</topology>
    </subcellularLocation>
</comment>
<dbReference type="Proteomes" id="UP000549617">
    <property type="component" value="Unassembled WGS sequence"/>
</dbReference>
<keyword evidence="14" id="KW-1185">Reference proteome</keyword>
<evidence type="ECO:0000256" key="4">
    <source>
        <dbReference type="ARBA" id="ARBA00022723"/>
    </source>
</evidence>
<feature type="transmembrane region" description="Helical" evidence="12">
    <location>
        <begin position="99"/>
        <end position="117"/>
    </location>
</feature>
<feature type="transmembrane region" description="Helical" evidence="12">
    <location>
        <begin position="12"/>
        <end position="34"/>
    </location>
</feature>
<evidence type="ECO:0000256" key="7">
    <source>
        <dbReference type="ARBA" id="ARBA00023004"/>
    </source>
</evidence>
<feature type="transmembrane region" description="Helical" evidence="12">
    <location>
        <begin position="318"/>
        <end position="338"/>
    </location>
</feature>
<comment type="caution">
    <text evidence="13">The sequence shown here is derived from an EMBL/GenBank/DDBJ whole genome shotgun (WGS) entry which is preliminary data.</text>
</comment>
<evidence type="ECO:0000256" key="12">
    <source>
        <dbReference type="HAMAP-Rule" id="MF_01665"/>
    </source>
</evidence>
<accession>A0A7W9AJ31</accession>
<evidence type="ECO:0000256" key="5">
    <source>
        <dbReference type="ARBA" id="ARBA00022989"/>
    </source>
</evidence>
<organism evidence="13 14">
    <name type="scientific">Sphingobium boeckii</name>
    <dbReference type="NCBI Taxonomy" id="1082345"/>
    <lineage>
        <taxon>Bacteria</taxon>
        <taxon>Pseudomonadati</taxon>
        <taxon>Pseudomonadota</taxon>
        <taxon>Alphaproteobacteria</taxon>
        <taxon>Sphingomonadales</taxon>
        <taxon>Sphingomonadaceae</taxon>
        <taxon>Sphingobium</taxon>
    </lineage>
</organism>
<name>A0A7W9AJ31_9SPHN</name>
<evidence type="ECO:0000256" key="9">
    <source>
        <dbReference type="ARBA" id="ARBA00023136"/>
    </source>
</evidence>
<comment type="function">
    <text evidence="12">Catalyzes the conversion of heme O to heme A by two successive hydroxylations of the methyl group at C8. The first hydroxylation forms heme I, the second hydroxylation results in an unstable dihydroxymethyl group, which spontaneously dehydrates, resulting in the formyl group of heme A.</text>
</comment>
<keyword evidence="6 12" id="KW-0560">Oxidoreductase</keyword>
<evidence type="ECO:0000256" key="2">
    <source>
        <dbReference type="ARBA" id="ARBA00004141"/>
    </source>
</evidence>
<evidence type="ECO:0000313" key="14">
    <source>
        <dbReference type="Proteomes" id="UP000549617"/>
    </source>
</evidence>
<evidence type="ECO:0000256" key="3">
    <source>
        <dbReference type="ARBA" id="ARBA00022692"/>
    </source>
</evidence>
<dbReference type="GO" id="GO:0005886">
    <property type="term" value="C:plasma membrane"/>
    <property type="evidence" value="ECO:0007669"/>
    <property type="project" value="UniProtKB-SubCell"/>
</dbReference>
<keyword evidence="3 12" id="KW-0812">Transmembrane</keyword>
<dbReference type="RefSeq" id="WP_184018851.1">
    <property type="nucleotide sequence ID" value="NZ_JACIJC010000004.1"/>
</dbReference>
<keyword evidence="7 12" id="KW-0408">Iron</keyword>
<feature type="transmembrane region" description="Helical" evidence="12">
    <location>
        <begin position="129"/>
        <end position="147"/>
    </location>
</feature>
<feature type="binding site" description="axial binding residue" evidence="12">
    <location>
        <position position="263"/>
    </location>
    <ligand>
        <name>heme</name>
        <dbReference type="ChEBI" id="CHEBI:30413"/>
    </ligand>
    <ligandPart>
        <name>Fe</name>
        <dbReference type="ChEBI" id="CHEBI:18248"/>
    </ligandPart>
</feature>
<evidence type="ECO:0000256" key="10">
    <source>
        <dbReference type="ARBA" id="ARBA00044501"/>
    </source>
</evidence>
<evidence type="ECO:0000256" key="8">
    <source>
        <dbReference type="ARBA" id="ARBA00023133"/>
    </source>
</evidence>
<comment type="subunit">
    <text evidence="12">Interacts with CtaB.</text>
</comment>
<dbReference type="GO" id="GO:0016653">
    <property type="term" value="F:oxidoreductase activity, acting on NAD(P)H, heme protein as acceptor"/>
    <property type="evidence" value="ECO:0007669"/>
    <property type="project" value="TreeGrafter"/>
</dbReference>
<comment type="catalytic activity">
    <reaction evidence="11">
        <text>Fe(II)-heme o + 2 A + H2O = Fe(II)-heme a + 2 AH2</text>
        <dbReference type="Rhea" id="RHEA:63388"/>
        <dbReference type="ChEBI" id="CHEBI:13193"/>
        <dbReference type="ChEBI" id="CHEBI:15377"/>
        <dbReference type="ChEBI" id="CHEBI:17499"/>
        <dbReference type="ChEBI" id="CHEBI:60530"/>
        <dbReference type="ChEBI" id="CHEBI:61715"/>
        <dbReference type="EC" id="1.17.99.9"/>
    </reaction>
    <physiologicalReaction direction="left-to-right" evidence="11">
        <dbReference type="Rhea" id="RHEA:63389"/>
    </physiologicalReaction>
</comment>
<reference evidence="13 14" key="1">
    <citation type="submission" date="2020-08" db="EMBL/GenBank/DDBJ databases">
        <title>Genomic Encyclopedia of Type Strains, Phase IV (KMG-IV): sequencing the most valuable type-strain genomes for metagenomic binning, comparative biology and taxonomic classification.</title>
        <authorList>
            <person name="Goeker M."/>
        </authorList>
    </citation>
    <scope>NUCLEOTIDE SEQUENCE [LARGE SCALE GENOMIC DNA]</scope>
    <source>
        <strain evidence="13 14">DSM 25079</strain>
    </source>
</reference>
<comment type="similarity">
    <text evidence="12">Belongs to the COX15/CtaA family. Type 2 subfamily.</text>
</comment>
<feature type="transmembrane region" description="Helical" evidence="12">
    <location>
        <begin position="289"/>
        <end position="312"/>
    </location>
</feature>
<dbReference type="InterPro" id="IPR003780">
    <property type="entry name" value="COX15/CtaA_fam"/>
</dbReference>
<comment type="pathway">
    <text evidence="10 12">Porphyrin-containing compound metabolism; heme A biosynthesis; heme A from heme O: step 1/1.</text>
</comment>
<evidence type="ECO:0000313" key="13">
    <source>
        <dbReference type="EMBL" id="MBB5686424.1"/>
    </source>
</evidence>
<feature type="transmembrane region" description="Helical" evidence="12">
    <location>
        <begin position="257"/>
        <end position="277"/>
    </location>
</feature>
<dbReference type="UniPathway" id="UPA00269">
    <property type="reaction ID" value="UER00713"/>
</dbReference>
<dbReference type="HAMAP" id="MF_01665">
    <property type="entry name" value="HemeA_synth_type2"/>
    <property type="match status" value="1"/>
</dbReference>
<keyword evidence="4 12" id="KW-0479">Metal-binding</keyword>
<keyword evidence="8 12" id="KW-0350">Heme biosynthesis</keyword>